<dbReference type="Gene3D" id="3.30.310.160">
    <property type="entry name" value="YycH protein, domain 2"/>
    <property type="match status" value="1"/>
</dbReference>
<dbReference type="Pfam" id="PF07435">
    <property type="entry name" value="YycH"/>
    <property type="match status" value="1"/>
</dbReference>
<dbReference type="Proteomes" id="UP000595847">
    <property type="component" value="Chromosome"/>
</dbReference>
<accession>A0A7T5JNH1</accession>
<keyword evidence="5" id="KW-1185">Reference proteome</keyword>
<reference evidence="3" key="2">
    <citation type="submission" date="2021-04" db="EMBL/GenBank/DDBJ databases">
        <title>Brevibacillus composti FJAT-54423, complete genome.</title>
        <authorList>
            <person name="Tang R."/>
        </authorList>
    </citation>
    <scope>NUCLEOTIDE SEQUENCE</scope>
    <source>
        <strain evidence="3">FJAT-54424</strain>
    </source>
</reference>
<dbReference type="EMBL" id="CP066308">
    <property type="protein sequence ID" value="QQE74428.1"/>
    <property type="molecule type" value="Genomic_DNA"/>
</dbReference>
<sequence length="459" mass="53070">MKRWIEPVKTLLLTVLVLSSFCLTALLWTNQPNLQFIEPAQYKESKPVREKQLEELVAPESVVFHYGDDRHTRATATDGQYRMIRDEMSKWIFLEFTPYILKIEKWEEIAREKPGIEIRFRNSIPLSVVGKLVTFRDEISDKGKGIDRLVLYYEEEEDLVYALFILSGEEQVLRSRTSISPKDLRQSYLPAGNTMPEQIMKVVQRAPVLPFLERARGAGSIYYLPKNPVRMQSFRFAYQTIDNNQLLDAYFLDRTLVRQIVERDKSIIYTDGSRSIQLRPDQQTITFTDPVIQSIAPELTDEEKVKGAVSFINKHLGWTDEFHFETIKKSYNEKDVVTFRQYMGAYPLYSKGGYPIDTIRVTVEAGQIVTMERSLIDLDRYIQSTGWLAMSGPELYQYIRDKGLANTDQIQNAYLSYETVTHEEYVELIPIWVVELINYPNLTIPAQLTQGGGAGHGLE</sequence>
<dbReference type="KEGG" id="bcop:JD108_21925"/>
<protein>
    <submittedName>
        <fullName evidence="2">Transcriptional regulator</fullName>
    </submittedName>
</protein>
<gene>
    <name evidence="2" type="ORF">JD108_21925</name>
    <name evidence="3" type="ORF">KDJ56_21860</name>
</gene>
<evidence type="ECO:0000313" key="5">
    <source>
        <dbReference type="Proteomes" id="UP000677234"/>
    </source>
</evidence>
<proteinExistence type="predicted"/>
<dbReference type="EMBL" id="CP073708">
    <property type="protein sequence ID" value="QUO41510.1"/>
    <property type="molecule type" value="Genomic_DNA"/>
</dbReference>
<evidence type="ECO:0000259" key="1">
    <source>
        <dbReference type="Pfam" id="PF07435"/>
    </source>
</evidence>
<dbReference type="InterPro" id="IPR042274">
    <property type="entry name" value="YycH/YycI_2"/>
</dbReference>
<dbReference type="RefSeq" id="WP_198828008.1">
    <property type="nucleotide sequence ID" value="NZ_CP066308.1"/>
</dbReference>
<dbReference type="InterPro" id="IPR009996">
    <property type="entry name" value="YycH"/>
</dbReference>
<name>A0A7T5JNH1_9BACL</name>
<evidence type="ECO:0000313" key="3">
    <source>
        <dbReference type="EMBL" id="QUO41510.1"/>
    </source>
</evidence>
<feature type="domain" description="Regulatory protein YycH" evidence="1">
    <location>
        <begin position="7"/>
        <end position="458"/>
    </location>
</feature>
<dbReference type="CDD" id="cd15787">
    <property type="entry name" value="YycH_N"/>
    <property type="match status" value="1"/>
</dbReference>
<evidence type="ECO:0000313" key="4">
    <source>
        <dbReference type="Proteomes" id="UP000595847"/>
    </source>
</evidence>
<reference evidence="2 4" key="1">
    <citation type="submission" date="2020-12" db="EMBL/GenBank/DDBJ databases">
        <title>strain FJAT-54423T represents a novel species of the genus Brevibacillus.</title>
        <authorList>
            <person name="Tang R."/>
        </authorList>
    </citation>
    <scope>NUCLEOTIDE SEQUENCE [LARGE SCALE GENOMIC DNA]</scope>
    <source>
        <strain evidence="2 4">FJAT-54423</strain>
    </source>
</reference>
<evidence type="ECO:0000313" key="2">
    <source>
        <dbReference type="EMBL" id="QQE74428.1"/>
    </source>
</evidence>
<dbReference type="Proteomes" id="UP000677234">
    <property type="component" value="Chromosome"/>
</dbReference>
<dbReference type="AlphaFoldDB" id="A0A7T5JNH1"/>
<organism evidence="2 4">
    <name type="scientific">Brevibacillus composti</name>
    <dbReference type="NCBI Taxonomy" id="2796470"/>
    <lineage>
        <taxon>Bacteria</taxon>
        <taxon>Bacillati</taxon>
        <taxon>Bacillota</taxon>
        <taxon>Bacilli</taxon>
        <taxon>Bacillales</taxon>
        <taxon>Paenibacillaceae</taxon>
        <taxon>Brevibacillus</taxon>
    </lineage>
</organism>